<feature type="non-terminal residue" evidence="1">
    <location>
        <position position="55"/>
    </location>
</feature>
<name>X1URR1_9ZZZZ</name>
<dbReference type="AlphaFoldDB" id="X1URR1"/>
<protein>
    <submittedName>
        <fullName evidence="1">Uncharacterized protein</fullName>
    </submittedName>
</protein>
<comment type="caution">
    <text evidence="1">The sequence shown here is derived from an EMBL/GenBank/DDBJ whole genome shotgun (WGS) entry which is preliminary data.</text>
</comment>
<dbReference type="EMBL" id="BARW01035410">
    <property type="protein sequence ID" value="GAJ20169.1"/>
    <property type="molecule type" value="Genomic_DNA"/>
</dbReference>
<reference evidence="1" key="1">
    <citation type="journal article" date="2014" name="Front. Microbiol.">
        <title>High frequency of phylogenetically diverse reductive dehalogenase-homologous genes in deep subseafloor sedimentary metagenomes.</title>
        <authorList>
            <person name="Kawai M."/>
            <person name="Futagami T."/>
            <person name="Toyoda A."/>
            <person name="Takaki Y."/>
            <person name="Nishi S."/>
            <person name="Hori S."/>
            <person name="Arai W."/>
            <person name="Tsubouchi T."/>
            <person name="Morono Y."/>
            <person name="Uchiyama I."/>
            <person name="Ito T."/>
            <person name="Fujiyama A."/>
            <person name="Inagaki F."/>
            <person name="Takami H."/>
        </authorList>
    </citation>
    <scope>NUCLEOTIDE SEQUENCE</scope>
    <source>
        <strain evidence="1">Expedition CK06-06</strain>
    </source>
</reference>
<evidence type="ECO:0000313" key="1">
    <source>
        <dbReference type="EMBL" id="GAJ20169.1"/>
    </source>
</evidence>
<proteinExistence type="predicted"/>
<accession>X1URR1</accession>
<sequence length="55" mass="6344">MMDKTPLESSIREESERAIRAIKEMEASEIKKLDEACAAEIENFRKKSEVETDAR</sequence>
<gene>
    <name evidence="1" type="ORF">S12H4_55236</name>
</gene>
<organism evidence="1">
    <name type="scientific">marine sediment metagenome</name>
    <dbReference type="NCBI Taxonomy" id="412755"/>
    <lineage>
        <taxon>unclassified sequences</taxon>
        <taxon>metagenomes</taxon>
        <taxon>ecological metagenomes</taxon>
    </lineage>
</organism>